<gene>
    <name evidence="2" type="ORF">PUW23_11165</name>
</gene>
<accession>A0AAX3N6I7</accession>
<name>A0AAX3N6I7_9BACL</name>
<evidence type="ECO:0000313" key="2">
    <source>
        <dbReference type="EMBL" id="WDH84729.1"/>
    </source>
</evidence>
<organism evidence="2 3">
    <name type="scientific">Paenibacillus urinalis</name>
    <dbReference type="NCBI Taxonomy" id="521520"/>
    <lineage>
        <taxon>Bacteria</taxon>
        <taxon>Bacillati</taxon>
        <taxon>Bacillota</taxon>
        <taxon>Bacilli</taxon>
        <taxon>Bacillales</taxon>
        <taxon>Paenibacillaceae</taxon>
        <taxon>Paenibacillus</taxon>
    </lineage>
</organism>
<dbReference type="SMART" id="SM00923">
    <property type="entry name" value="MbtH"/>
    <property type="match status" value="1"/>
</dbReference>
<evidence type="ECO:0000313" key="3">
    <source>
        <dbReference type="Proteomes" id="UP001220962"/>
    </source>
</evidence>
<proteinExistence type="predicted"/>
<reference evidence="2" key="1">
    <citation type="submission" date="2023-02" db="EMBL/GenBank/DDBJ databases">
        <title>Pathogen: clinical or host-associated sample.</title>
        <authorList>
            <person name="Hergert J."/>
            <person name="Casey R."/>
            <person name="Wagner J."/>
            <person name="Young E.L."/>
            <person name="Oakeson K.F."/>
        </authorList>
    </citation>
    <scope>NUCLEOTIDE SEQUENCE</scope>
    <source>
        <strain evidence="2">2022CK-00830</strain>
    </source>
</reference>
<dbReference type="InterPro" id="IPR038020">
    <property type="entry name" value="MbtH-like_sf"/>
</dbReference>
<dbReference type="Proteomes" id="UP001220962">
    <property type="component" value="Chromosome"/>
</dbReference>
<dbReference type="Gene3D" id="3.90.820.10">
    <property type="entry name" value="Structural Genomics, Unknown Function 30-nov-00 1gh9 Mol_id"/>
    <property type="match status" value="1"/>
</dbReference>
<dbReference type="AlphaFoldDB" id="A0AAX3N6I7"/>
<sequence>MANPFDNENSSFVVLINDEEQYSMWPEMIDVPPGWTIVYGTDNKLACQNYIEVNWTDMRPKSLR</sequence>
<dbReference type="RefSeq" id="WP_047914021.1">
    <property type="nucleotide sequence ID" value="NZ_CP118101.1"/>
</dbReference>
<dbReference type="EMBL" id="CP118101">
    <property type="protein sequence ID" value="WDH84729.1"/>
    <property type="molecule type" value="Genomic_DNA"/>
</dbReference>
<dbReference type="Pfam" id="PF03621">
    <property type="entry name" value="MbtH"/>
    <property type="match status" value="1"/>
</dbReference>
<dbReference type="GO" id="GO:0019290">
    <property type="term" value="P:siderophore biosynthetic process"/>
    <property type="evidence" value="ECO:0007669"/>
    <property type="project" value="TreeGrafter"/>
</dbReference>
<dbReference type="GO" id="GO:0005829">
    <property type="term" value="C:cytosol"/>
    <property type="evidence" value="ECO:0007669"/>
    <property type="project" value="TreeGrafter"/>
</dbReference>
<dbReference type="SUPFAM" id="SSF160582">
    <property type="entry name" value="MbtH-like"/>
    <property type="match status" value="1"/>
</dbReference>
<dbReference type="PANTHER" id="PTHR38444:SF1">
    <property type="entry name" value="ENTEROBACTIN BIOSYNTHESIS PROTEIN YBDZ"/>
    <property type="match status" value="1"/>
</dbReference>
<dbReference type="InterPro" id="IPR005153">
    <property type="entry name" value="MbtH-like_dom"/>
</dbReference>
<protein>
    <submittedName>
        <fullName evidence="2">MbtH family NRPS accessory protein</fullName>
    </submittedName>
</protein>
<evidence type="ECO:0000259" key="1">
    <source>
        <dbReference type="SMART" id="SM00923"/>
    </source>
</evidence>
<dbReference type="PANTHER" id="PTHR38444">
    <property type="entry name" value="ENTEROBACTIN BIOSYNTHESIS PROTEIN YBDZ"/>
    <property type="match status" value="1"/>
</dbReference>
<feature type="domain" description="MbtH-like" evidence="1">
    <location>
        <begin position="3"/>
        <end position="53"/>
    </location>
</feature>
<dbReference type="InterPro" id="IPR037407">
    <property type="entry name" value="MLP_fam"/>
</dbReference>